<feature type="coiled-coil region" evidence="1">
    <location>
        <begin position="491"/>
        <end position="640"/>
    </location>
</feature>
<evidence type="ECO:0000313" key="2">
    <source>
        <dbReference type="EMBL" id="KAG8174538.1"/>
    </source>
</evidence>
<name>A0AAV6TSF1_9ARAC</name>
<organism evidence="2 3">
    <name type="scientific">Oedothorax gibbosus</name>
    <dbReference type="NCBI Taxonomy" id="931172"/>
    <lineage>
        <taxon>Eukaryota</taxon>
        <taxon>Metazoa</taxon>
        <taxon>Ecdysozoa</taxon>
        <taxon>Arthropoda</taxon>
        <taxon>Chelicerata</taxon>
        <taxon>Arachnida</taxon>
        <taxon>Araneae</taxon>
        <taxon>Araneomorphae</taxon>
        <taxon>Entelegynae</taxon>
        <taxon>Araneoidea</taxon>
        <taxon>Linyphiidae</taxon>
        <taxon>Erigoninae</taxon>
        <taxon>Oedothorax</taxon>
    </lineage>
</organism>
<gene>
    <name evidence="2" type="ORF">JTE90_010604</name>
</gene>
<dbReference type="Proteomes" id="UP000827092">
    <property type="component" value="Unassembled WGS sequence"/>
</dbReference>
<keyword evidence="3" id="KW-1185">Reference proteome</keyword>
<evidence type="ECO:0000256" key="1">
    <source>
        <dbReference type="SAM" id="Coils"/>
    </source>
</evidence>
<evidence type="ECO:0000313" key="3">
    <source>
        <dbReference type="Proteomes" id="UP000827092"/>
    </source>
</evidence>
<reference evidence="2 3" key="1">
    <citation type="journal article" date="2022" name="Nat. Ecol. Evol.">
        <title>A masculinizing supergene underlies an exaggerated male reproductive morph in a spider.</title>
        <authorList>
            <person name="Hendrickx F."/>
            <person name="De Corte Z."/>
            <person name="Sonet G."/>
            <person name="Van Belleghem S.M."/>
            <person name="Kostlbacher S."/>
            <person name="Vangestel C."/>
        </authorList>
    </citation>
    <scope>NUCLEOTIDE SEQUENCE [LARGE SCALE GENOMIC DNA]</scope>
    <source>
        <strain evidence="2">W744_W776</strain>
    </source>
</reference>
<dbReference type="AlphaFoldDB" id="A0AAV6TSF1"/>
<dbReference type="EMBL" id="JAFNEN010001190">
    <property type="protein sequence ID" value="KAG8174538.1"/>
    <property type="molecule type" value="Genomic_DNA"/>
</dbReference>
<comment type="caution">
    <text evidence="2">The sequence shown here is derived from an EMBL/GenBank/DDBJ whole genome shotgun (WGS) entry which is preliminary data.</text>
</comment>
<accession>A0AAV6TSF1</accession>
<proteinExistence type="predicted"/>
<sequence length="642" mass="76617">MKSSLLYGRYNTLICRKKDRRVTCPFSCSGGDPMSFGDFWRVHMKKVHQVNASQACPFCLGKFQWLRQEARSEEVNRHRLECMKALFPDLFHWAKEPKVPKMPKNYDTASGPCSACYSVLDSSLSSEGLNRPRVKRWGSFYREVGEYPPFLMGPFPAIHVSFSETSGLGDVMWPIVQAFLAKTYTWYHVSLRAAVWKEFEMYILSKKGVYVLPYWALCDGTKNRHAHPLSSIRHHRHMIMVTEKCVSLEGDWKARLKIPDTRQGAKLKIRILNIEHLINALFYVSQPHAKCDGYADRMRDDKSGSSHYYLNRPLYPHAKLAMYMLFSGGLQFYVDKRSKPRSTRRWFKDVRGKGNSSFVKVSRLGIPLEGCVLPWSAEWEFSHMMRITEKNRPDAPYVWLYQKDQVMVLRSCPALKDMPYSDWYVHQMNRRNCFLNSIQDEEYVLGKRHRMVVNDMRWLKQEMKSEFEEEKRQQRWFPMDYEYVDPFELREREWERERSQLLAENKQLRHDLECEGRWSESELKDQIRNLLLDRDAMTAEMVKLKAQLSTMEQERNQMHEREREQLIQDKEQLNQDKEQMIHDKEQLNQDKEQMIHDREQMIQMHERERELLLEEIRRERGQLQSVREQLQDALNKLHNNEV</sequence>
<protein>
    <submittedName>
        <fullName evidence="2">Uncharacterized protein</fullName>
    </submittedName>
</protein>
<keyword evidence="1" id="KW-0175">Coiled coil</keyword>